<keyword evidence="5" id="KW-0408">Iron</keyword>
<gene>
    <name evidence="7" type="ORF">FEM55_17055</name>
</gene>
<keyword evidence="3" id="KW-0479">Metal-binding</keyword>
<keyword evidence="2" id="KW-0813">Transport</keyword>
<dbReference type="GO" id="GO:0016491">
    <property type="term" value="F:oxidoreductase activity"/>
    <property type="evidence" value="ECO:0007669"/>
    <property type="project" value="InterPro"/>
</dbReference>
<keyword evidence="8" id="KW-1185">Reference proteome</keyword>
<comment type="caution">
    <text evidence="7">The sequence shown here is derived from an EMBL/GenBank/DDBJ whole genome shotgun (WGS) entry which is preliminary data.</text>
</comment>
<evidence type="ECO:0000256" key="3">
    <source>
        <dbReference type="ARBA" id="ARBA00022723"/>
    </source>
</evidence>
<dbReference type="PANTHER" id="PTHR47627">
    <property type="entry name" value="RUBREDOXIN"/>
    <property type="match status" value="1"/>
</dbReference>
<dbReference type="RefSeq" id="WP_138282537.1">
    <property type="nucleotide sequence ID" value="NZ_BMGE01000003.1"/>
</dbReference>
<evidence type="ECO:0000259" key="6">
    <source>
        <dbReference type="PROSITE" id="PS50903"/>
    </source>
</evidence>
<dbReference type="PANTHER" id="PTHR47627:SF1">
    <property type="entry name" value="RUBREDOXIN-1-RELATED"/>
    <property type="match status" value="1"/>
</dbReference>
<dbReference type="SUPFAM" id="SSF57802">
    <property type="entry name" value="Rubredoxin-like"/>
    <property type="match status" value="1"/>
</dbReference>
<organism evidence="7 8">
    <name type="scientific">Dyadobacter sediminis</name>
    <dbReference type="NCBI Taxonomy" id="1493691"/>
    <lineage>
        <taxon>Bacteria</taxon>
        <taxon>Pseudomonadati</taxon>
        <taxon>Bacteroidota</taxon>
        <taxon>Cytophagia</taxon>
        <taxon>Cytophagales</taxon>
        <taxon>Spirosomataceae</taxon>
        <taxon>Dyadobacter</taxon>
    </lineage>
</organism>
<dbReference type="Pfam" id="PF00301">
    <property type="entry name" value="Rubredoxin"/>
    <property type="match status" value="1"/>
</dbReference>
<evidence type="ECO:0000256" key="4">
    <source>
        <dbReference type="ARBA" id="ARBA00022982"/>
    </source>
</evidence>
<reference evidence="7 8" key="1">
    <citation type="submission" date="2019-05" db="EMBL/GenBank/DDBJ databases">
        <authorList>
            <person name="Qu J.-H."/>
        </authorList>
    </citation>
    <scope>NUCLEOTIDE SEQUENCE [LARGE SCALE GENOMIC DNA]</scope>
    <source>
        <strain evidence="7 8">Z12</strain>
    </source>
</reference>
<dbReference type="CDD" id="cd00730">
    <property type="entry name" value="rubredoxin"/>
    <property type="match status" value="1"/>
</dbReference>
<dbReference type="Proteomes" id="UP000309788">
    <property type="component" value="Unassembled WGS sequence"/>
</dbReference>
<dbReference type="Gene3D" id="2.20.28.10">
    <property type="match status" value="1"/>
</dbReference>
<name>A0A5R9KCG8_9BACT</name>
<dbReference type="InterPro" id="IPR024935">
    <property type="entry name" value="Rubredoxin_dom"/>
</dbReference>
<dbReference type="Pfam" id="PF03460">
    <property type="entry name" value="NIR_SIR_ferr"/>
    <property type="match status" value="1"/>
</dbReference>
<dbReference type="InterPro" id="IPR005117">
    <property type="entry name" value="NiRdtase/SiRdtase_haem-b_fer"/>
</dbReference>
<dbReference type="EMBL" id="VCEI01000025">
    <property type="protein sequence ID" value="TLU92429.1"/>
    <property type="molecule type" value="Genomic_DNA"/>
</dbReference>
<evidence type="ECO:0000313" key="8">
    <source>
        <dbReference type="Proteomes" id="UP000309788"/>
    </source>
</evidence>
<dbReference type="OrthoDB" id="9758182at2"/>
<keyword evidence="4" id="KW-0249">Electron transport</keyword>
<comment type="cofactor">
    <cofactor evidence="1">
        <name>Fe(3+)</name>
        <dbReference type="ChEBI" id="CHEBI:29034"/>
    </cofactor>
</comment>
<dbReference type="InterPro" id="IPR024934">
    <property type="entry name" value="Rubredoxin-like_dom"/>
</dbReference>
<dbReference type="AlphaFoldDB" id="A0A5R9KCG8"/>
<protein>
    <submittedName>
        <fullName evidence="7">Rubredoxin</fullName>
    </submittedName>
</protein>
<dbReference type="InterPro" id="IPR050526">
    <property type="entry name" value="Rubredoxin_ET"/>
</dbReference>
<dbReference type="GO" id="GO:0009055">
    <property type="term" value="F:electron transfer activity"/>
    <property type="evidence" value="ECO:0007669"/>
    <property type="project" value="TreeGrafter"/>
</dbReference>
<evidence type="ECO:0000256" key="5">
    <source>
        <dbReference type="ARBA" id="ARBA00023004"/>
    </source>
</evidence>
<sequence>MRDYYSIKINLPGGIASPGYLKKILTAAQHAQVAKVRFGARQQLLMTVHYEDMKSFEKELKQLEISYEVNTERLPNIISSYCGEDVFRTGQWLHADEYHTVLDSFDYTPTLKVNISDSHQSFTPFFTGNLNFISSGDPHFWYLYIRPRQHNILYKWRDLIYTNEIGAVSRAVEDCLLSGINPEDESFYQEVRSKIHYISLSASQELELPSFALPYYEGFNRYESRTWLGLYRRDELFSADLLMDICNLCLRTRIGEICTTPWKSIIIKGIEDQHRKEWSHVLGKHNVNVRHAANELAWQTEDHTEEGMVLKKDLTRYLEKNDTRTFGLCFAIQTRPKSEVFGSVLIRKRPLLSIGQLALFSVYDLFYTENFNPNSRVQIPFEKGLFHIHLPGQLERLCRKFNKKQLSENLPVFKTEPEPADNLSDAMRVHQCLHCFTVYDPDYGDLLRNIPAGTPFEDLPETYTCPTCDAEKTAMQEILLSSPKLKTS</sequence>
<dbReference type="GO" id="GO:0005506">
    <property type="term" value="F:iron ion binding"/>
    <property type="evidence" value="ECO:0007669"/>
    <property type="project" value="InterPro"/>
</dbReference>
<feature type="domain" description="Rubredoxin-like" evidence="6">
    <location>
        <begin position="427"/>
        <end position="478"/>
    </location>
</feature>
<dbReference type="GO" id="GO:0043448">
    <property type="term" value="P:alkane catabolic process"/>
    <property type="evidence" value="ECO:0007669"/>
    <property type="project" value="TreeGrafter"/>
</dbReference>
<evidence type="ECO:0000256" key="2">
    <source>
        <dbReference type="ARBA" id="ARBA00022448"/>
    </source>
</evidence>
<evidence type="ECO:0000256" key="1">
    <source>
        <dbReference type="ARBA" id="ARBA00001965"/>
    </source>
</evidence>
<evidence type="ECO:0000313" key="7">
    <source>
        <dbReference type="EMBL" id="TLU92429.1"/>
    </source>
</evidence>
<accession>A0A5R9KCG8</accession>
<proteinExistence type="predicted"/>
<dbReference type="PROSITE" id="PS50903">
    <property type="entry name" value="RUBREDOXIN_LIKE"/>
    <property type="match status" value="1"/>
</dbReference>